<gene>
    <name evidence="2" type="ORF">L873DRAFT_1795171</name>
</gene>
<evidence type="ECO:0000313" key="3">
    <source>
        <dbReference type="Proteomes" id="UP000276215"/>
    </source>
</evidence>
<proteinExistence type="predicted"/>
<keyword evidence="3" id="KW-1185">Reference proteome</keyword>
<evidence type="ECO:0000313" key="2">
    <source>
        <dbReference type="EMBL" id="RPA90939.1"/>
    </source>
</evidence>
<dbReference type="EMBL" id="ML120509">
    <property type="protein sequence ID" value="RPA90939.1"/>
    <property type="molecule type" value="Genomic_DNA"/>
</dbReference>
<dbReference type="STRING" id="1336337.A0A3N4IY69"/>
<name>A0A3N4IY69_9PEZI</name>
<organism evidence="2 3">
    <name type="scientific">Choiromyces venosus 120613-1</name>
    <dbReference type="NCBI Taxonomy" id="1336337"/>
    <lineage>
        <taxon>Eukaryota</taxon>
        <taxon>Fungi</taxon>
        <taxon>Dikarya</taxon>
        <taxon>Ascomycota</taxon>
        <taxon>Pezizomycotina</taxon>
        <taxon>Pezizomycetes</taxon>
        <taxon>Pezizales</taxon>
        <taxon>Tuberaceae</taxon>
        <taxon>Choiromyces</taxon>
    </lineage>
</organism>
<dbReference type="AlphaFoldDB" id="A0A3N4IY69"/>
<dbReference type="SUPFAM" id="SSF49482">
    <property type="entry name" value="Aromatic compound dioxygenase"/>
    <property type="match status" value="1"/>
</dbReference>
<dbReference type="InterPro" id="IPR015889">
    <property type="entry name" value="Intradiol_dOase_core"/>
</dbReference>
<feature type="compositionally biased region" description="Basic residues" evidence="1">
    <location>
        <begin position="189"/>
        <end position="201"/>
    </location>
</feature>
<dbReference type="PANTHER" id="PTHR34315:SF1">
    <property type="entry name" value="INTRADIOL RING-CLEAVAGE DIOXYGENASES DOMAIN-CONTAINING PROTEIN-RELATED"/>
    <property type="match status" value="1"/>
</dbReference>
<feature type="region of interest" description="Disordered" evidence="1">
    <location>
        <begin position="48"/>
        <end position="67"/>
    </location>
</feature>
<dbReference type="GO" id="GO:0016702">
    <property type="term" value="F:oxidoreductase activity, acting on single donors with incorporation of molecular oxygen, incorporation of two atoms of oxygen"/>
    <property type="evidence" value="ECO:0007669"/>
    <property type="project" value="InterPro"/>
</dbReference>
<dbReference type="Gene3D" id="2.60.130.10">
    <property type="entry name" value="Aromatic compound dioxygenase"/>
    <property type="match status" value="1"/>
</dbReference>
<dbReference type="Proteomes" id="UP000276215">
    <property type="component" value="Unassembled WGS sequence"/>
</dbReference>
<accession>A0A3N4IY69</accession>
<sequence length="230" mass="24582">MAGAVHRCHQDTTTNTWENFVGASVLPGAGTSKIPSLGWCGNTAKTDPLQPQLKTKGGRKVPDLTCKGNSNVPAPGPIIRAPTAPHAPSPIVRDAYCIILIGDDGCDESLAQDTATNIWSVARNFVDAGVYSVEVYSVEVASGNRDSTDTDTDTTNLNKTFLRALQPTDPDGVAQSLTLFPRHCQNRATHSRAPRRQRNARRPALLRLGTARSGGVGRTFGYQYAEGAPE</sequence>
<feature type="region of interest" description="Disordered" evidence="1">
    <location>
        <begin position="185"/>
        <end position="204"/>
    </location>
</feature>
<dbReference type="OrthoDB" id="121380at2759"/>
<dbReference type="GO" id="GO:0005506">
    <property type="term" value="F:iron ion binding"/>
    <property type="evidence" value="ECO:0007669"/>
    <property type="project" value="InterPro"/>
</dbReference>
<reference evidence="2 3" key="1">
    <citation type="journal article" date="2018" name="Nat. Ecol. Evol.">
        <title>Pezizomycetes genomes reveal the molecular basis of ectomycorrhizal truffle lifestyle.</title>
        <authorList>
            <person name="Murat C."/>
            <person name="Payen T."/>
            <person name="Noel B."/>
            <person name="Kuo A."/>
            <person name="Morin E."/>
            <person name="Chen J."/>
            <person name="Kohler A."/>
            <person name="Krizsan K."/>
            <person name="Balestrini R."/>
            <person name="Da Silva C."/>
            <person name="Montanini B."/>
            <person name="Hainaut M."/>
            <person name="Levati E."/>
            <person name="Barry K.W."/>
            <person name="Belfiori B."/>
            <person name="Cichocki N."/>
            <person name="Clum A."/>
            <person name="Dockter R.B."/>
            <person name="Fauchery L."/>
            <person name="Guy J."/>
            <person name="Iotti M."/>
            <person name="Le Tacon F."/>
            <person name="Lindquist E.A."/>
            <person name="Lipzen A."/>
            <person name="Malagnac F."/>
            <person name="Mello A."/>
            <person name="Molinier V."/>
            <person name="Miyauchi S."/>
            <person name="Poulain J."/>
            <person name="Riccioni C."/>
            <person name="Rubini A."/>
            <person name="Sitrit Y."/>
            <person name="Splivallo R."/>
            <person name="Traeger S."/>
            <person name="Wang M."/>
            <person name="Zifcakova L."/>
            <person name="Wipf D."/>
            <person name="Zambonelli A."/>
            <person name="Paolocci F."/>
            <person name="Nowrousian M."/>
            <person name="Ottonello S."/>
            <person name="Baldrian P."/>
            <person name="Spatafora J.W."/>
            <person name="Henrissat B."/>
            <person name="Nagy L.G."/>
            <person name="Aury J.M."/>
            <person name="Wincker P."/>
            <person name="Grigoriev I.V."/>
            <person name="Bonfante P."/>
            <person name="Martin F.M."/>
        </authorList>
    </citation>
    <scope>NUCLEOTIDE SEQUENCE [LARGE SCALE GENOMIC DNA]</scope>
    <source>
        <strain evidence="2 3">120613-1</strain>
    </source>
</reference>
<dbReference type="PANTHER" id="PTHR34315">
    <property type="match status" value="1"/>
</dbReference>
<evidence type="ECO:0000256" key="1">
    <source>
        <dbReference type="SAM" id="MobiDB-lite"/>
    </source>
</evidence>
<protein>
    <submittedName>
        <fullName evidence="2">Uncharacterized protein</fullName>
    </submittedName>
</protein>